<protein>
    <submittedName>
        <fullName evidence="3">Uncharacterized protein</fullName>
    </submittedName>
</protein>
<feature type="region of interest" description="Disordered" evidence="1">
    <location>
        <begin position="173"/>
        <end position="193"/>
    </location>
</feature>
<name>A0A813D6M0_POLGL</name>
<feature type="transmembrane region" description="Helical" evidence="2">
    <location>
        <begin position="29"/>
        <end position="47"/>
    </location>
</feature>
<keyword evidence="2" id="KW-0812">Transmembrane</keyword>
<organism evidence="3 4">
    <name type="scientific">Polarella glacialis</name>
    <name type="common">Dinoflagellate</name>
    <dbReference type="NCBI Taxonomy" id="89957"/>
    <lineage>
        <taxon>Eukaryota</taxon>
        <taxon>Sar</taxon>
        <taxon>Alveolata</taxon>
        <taxon>Dinophyceae</taxon>
        <taxon>Suessiales</taxon>
        <taxon>Suessiaceae</taxon>
        <taxon>Polarella</taxon>
    </lineage>
</organism>
<evidence type="ECO:0000256" key="1">
    <source>
        <dbReference type="SAM" id="MobiDB-lite"/>
    </source>
</evidence>
<feature type="non-terminal residue" evidence="3">
    <location>
        <position position="193"/>
    </location>
</feature>
<evidence type="ECO:0000313" key="3">
    <source>
        <dbReference type="EMBL" id="CAE8584015.1"/>
    </source>
</evidence>
<dbReference type="AlphaFoldDB" id="A0A813D6M0"/>
<accession>A0A813D6M0</accession>
<feature type="transmembrane region" description="Helical" evidence="2">
    <location>
        <begin position="98"/>
        <end position="118"/>
    </location>
</feature>
<feature type="non-terminal residue" evidence="3">
    <location>
        <position position="1"/>
    </location>
</feature>
<evidence type="ECO:0000313" key="4">
    <source>
        <dbReference type="Proteomes" id="UP000654075"/>
    </source>
</evidence>
<dbReference type="EMBL" id="CAJNNV010000975">
    <property type="protein sequence ID" value="CAE8584015.1"/>
    <property type="molecule type" value="Genomic_DNA"/>
</dbReference>
<keyword evidence="2" id="KW-0472">Membrane</keyword>
<keyword evidence="2" id="KW-1133">Transmembrane helix</keyword>
<evidence type="ECO:0000256" key="2">
    <source>
        <dbReference type="SAM" id="Phobius"/>
    </source>
</evidence>
<comment type="caution">
    <text evidence="3">The sequence shown here is derived from an EMBL/GenBank/DDBJ whole genome shotgun (WGS) entry which is preliminary data.</text>
</comment>
<keyword evidence="4" id="KW-1185">Reference proteome</keyword>
<gene>
    <name evidence="3" type="ORF">PGLA1383_LOCUS2958</name>
</gene>
<reference evidence="3" key="1">
    <citation type="submission" date="2021-02" db="EMBL/GenBank/DDBJ databases">
        <authorList>
            <person name="Dougan E. K."/>
            <person name="Rhodes N."/>
            <person name="Thang M."/>
            <person name="Chan C."/>
        </authorList>
    </citation>
    <scope>NUCLEOTIDE SEQUENCE</scope>
</reference>
<proteinExistence type="predicted"/>
<dbReference type="Proteomes" id="UP000654075">
    <property type="component" value="Unassembled WGS sequence"/>
</dbReference>
<sequence length="193" mass="20574">LSAADGHEGSEGSQFSKLAMRAVRRGRRCLGAALLAAGLVGHLSSFADVRAFLSPGSRPGVRGGVASSQTLPRQQPVKASEARATGFFCGSGLPWLRLLNLAAAGTSLIYGVVGLAAAPAGQRRRKRNVPAVIPENEKERGLKTVGGDLVTVNGDVPTDLVVTLAQTLNVTDQDRVRRREERRRKEQADRRDQ</sequence>